<dbReference type="Gene3D" id="1.20.1050.10">
    <property type="match status" value="1"/>
</dbReference>
<dbReference type="PANTHER" id="PTHR43968:SF6">
    <property type="entry name" value="GLUTATHIONE S-TRANSFERASE OMEGA"/>
    <property type="match status" value="1"/>
</dbReference>
<proteinExistence type="predicted"/>
<dbReference type="GO" id="GO:0005737">
    <property type="term" value="C:cytoplasm"/>
    <property type="evidence" value="ECO:0007669"/>
    <property type="project" value="TreeGrafter"/>
</dbReference>
<organism evidence="2 3">
    <name type="scientific">Thermothielavioides terrestris</name>
    <dbReference type="NCBI Taxonomy" id="2587410"/>
    <lineage>
        <taxon>Eukaryota</taxon>
        <taxon>Fungi</taxon>
        <taxon>Dikarya</taxon>
        <taxon>Ascomycota</taxon>
        <taxon>Pezizomycotina</taxon>
        <taxon>Sordariomycetes</taxon>
        <taxon>Sordariomycetidae</taxon>
        <taxon>Sordariales</taxon>
        <taxon>Chaetomiaceae</taxon>
        <taxon>Thermothielavioides</taxon>
    </lineage>
</organism>
<dbReference type="AlphaFoldDB" id="A0A3S5CWJ3"/>
<reference evidence="2 3" key="1">
    <citation type="submission" date="2018-04" db="EMBL/GenBank/DDBJ databases">
        <authorList>
            <person name="Huttner S."/>
            <person name="Dainat J."/>
        </authorList>
    </citation>
    <scope>NUCLEOTIDE SEQUENCE [LARGE SCALE GENOMIC DNA]</scope>
</reference>
<dbReference type="SUPFAM" id="SSF47616">
    <property type="entry name" value="GST C-terminal domain-like"/>
    <property type="match status" value="1"/>
</dbReference>
<dbReference type="EMBL" id="OUUZ01000008">
    <property type="protein sequence ID" value="SPQ21119.1"/>
    <property type="molecule type" value="Genomic_DNA"/>
</dbReference>
<gene>
    <name evidence="2" type="ORF">TT172_LOCUS3538</name>
</gene>
<dbReference type="Gene3D" id="3.40.30.10">
    <property type="entry name" value="Glutaredoxin"/>
    <property type="match status" value="1"/>
</dbReference>
<sequence>MPRYVLHIANKNYSSWSLRAWLVMRQVLSRGDDGGGDGVPFTEKLWPMASGSMAQPRWRAFSPVAHVPCLHVFLAGEPDAAAAAPGVTATAAATAAAGSGSGSGAGAGSGNGERSSSQWEPGRGEEGEGSGAGEDGRPLVLWESLAIVEFLAEEHPAARVYPADRAARAWARSAVAEMHAGFAAVRREMGMNVGVRIALAEEAFTDALVADLRRLDELWSEGLSRFGGPFLAGAEFTAVDAFYAPVVLRLQTYVGTLDRMGEAARGYVERMLQVEGVREWVDAALKETWREPVHEAECLEGKGRTLIADLRAA</sequence>
<protein>
    <submittedName>
        <fullName evidence="2">6ad0d910-f651-428b-be4c-67e45983c410</fullName>
    </submittedName>
</protein>
<name>A0A3S5CWJ3_9PEZI</name>
<evidence type="ECO:0000313" key="2">
    <source>
        <dbReference type="EMBL" id="SPQ21119.1"/>
    </source>
</evidence>
<dbReference type="SUPFAM" id="SSF52833">
    <property type="entry name" value="Thioredoxin-like"/>
    <property type="match status" value="1"/>
</dbReference>
<evidence type="ECO:0000256" key="1">
    <source>
        <dbReference type="SAM" id="MobiDB-lite"/>
    </source>
</evidence>
<dbReference type="PANTHER" id="PTHR43968">
    <property type="match status" value="1"/>
</dbReference>
<dbReference type="InterPro" id="IPR036249">
    <property type="entry name" value="Thioredoxin-like_sf"/>
</dbReference>
<feature type="compositionally biased region" description="Gly residues" evidence="1">
    <location>
        <begin position="99"/>
        <end position="111"/>
    </location>
</feature>
<dbReference type="InterPro" id="IPR050983">
    <property type="entry name" value="GST_Omega/HSP26"/>
</dbReference>
<dbReference type="InterPro" id="IPR036282">
    <property type="entry name" value="Glutathione-S-Trfase_C_sf"/>
</dbReference>
<feature type="compositionally biased region" description="Low complexity" evidence="1">
    <location>
        <begin position="112"/>
        <end position="121"/>
    </location>
</feature>
<accession>A0A3S5CWJ3</accession>
<feature type="region of interest" description="Disordered" evidence="1">
    <location>
        <begin position="96"/>
        <end position="136"/>
    </location>
</feature>
<evidence type="ECO:0000313" key="3">
    <source>
        <dbReference type="Proteomes" id="UP000289323"/>
    </source>
</evidence>
<dbReference type="Proteomes" id="UP000289323">
    <property type="component" value="Unassembled WGS sequence"/>
</dbReference>